<name>A0A9D1ALM0_9FIRM</name>
<proteinExistence type="inferred from homology"/>
<dbReference type="InterPro" id="IPR004516">
    <property type="entry name" value="HisRS/HisZ"/>
</dbReference>
<dbReference type="Proteomes" id="UP000824242">
    <property type="component" value="Unassembled WGS sequence"/>
</dbReference>
<accession>A0A9D1ALM0</accession>
<comment type="subunit">
    <text evidence="9">Heteromultimer composed of HisG and HisZ subunits.</text>
</comment>
<keyword evidence="7 9" id="KW-0368">Histidine biosynthesis</keyword>
<feature type="binding site" evidence="10">
    <location>
        <position position="125"/>
    </location>
    <ligand>
        <name>L-histidine</name>
        <dbReference type="ChEBI" id="CHEBI:57595"/>
    </ligand>
</feature>
<feature type="binding site" evidence="10">
    <location>
        <position position="129"/>
    </location>
    <ligand>
        <name>L-histidine</name>
        <dbReference type="ChEBI" id="CHEBI:57595"/>
    </ligand>
</feature>
<dbReference type="PROSITE" id="PS50862">
    <property type="entry name" value="AA_TRNA_LIGASE_II"/>
    <property type="match status" value="1"/>
</dbReference>
<evidence type="ECO:0000256" key="9">
    <source>
        <dbReference type="HAMAP-Rule" id="MF_00125"/>
    </source>
</evidence>
<dbReference type="GO" id="GO:0016757">
    <property type="term" value="F:glycosyltransferase activity"/>
    <property type="evidence" value="ECO:0007669"/>
    <property type="project" value="UniProtKB-KW"/>
</dbReference>
<keyword evidence="6 9" id="KW-0028">Amino-acid biosynthesis</keyword>
<dbReference type="Gene3D" id="3.30.930.10">
    <property type="entry name" value="Bira Bifunctional Protein, Domain 2"/>
    <property type="match status" value="1"/>
</dbReference>
<dbReference type="EMBL" id="DVGZ01000041">
    <property type="protein sequence ID" value="HIR46842.1"/>
    <property type="molecule type" value="Genomic_DNA"/>
</dbReference>
<feature type="domain" description="Aminoacyl-transfer RNA synthetases class-II family profile" evidence="11">
    <location>
        <begin position="22"/>
        <end position="341"/>
    </location>
</feature>
<evidence type="ECO:0000256" key="10">
    <source>
        <dbReference type="PIRSR" id="PIRSR001549-1"/>
    </source>
</evidence>
<evidence type="ECO:0000256" key="7">
    <source>
        <dbReference type="ARBA" id="ARBA00023102"/>
    </source>
</evidence>
<feature type="binding site" evidence="10">
    <location>
        <begin position="272"/>
        <end position="273"/>
    </location>
    <ligand>
        <name>L-histidine</name>
        <dbReference type="ChEBI" id="CHEBI:57595"/>
    </ligand>
</feature>
<dbReference type="GO" id="GO:0000105">
    <property type="term" value="P:L-histidine biosynthetic process"/>
    <property type="evidence" value="ECO:0007669"/>
    <property type="project" value="UniProtKB-UniRule"/>
</dbReference>
<dbReference type="Pfam" id="PF13393">
    <property type="entry name" value="tRNA-synt_His"/>
    <property type="match status" value="1"/>
</dbReference>
<feature type="binding site" evidence="10">
    <location>
        <position position="111"/>
    </location>
    <ligand>
        <name>L-histidine</name>
        <dbReference type="ChEBI" id="CHEBI:57595"/>
    </ligand>
</feature>
<feature type="binding site" evidence="10">
    <location>
        <begin position="81"/>
        <end position="83"/>
    </location>
    <ligand>
        <name>L-histidine</name>
        <dbReference type="ChEBI" id="CHEBI:57595"/>
    </ligand>
</feature>
<dbReference type="InterPro" id="IPR004517">
    <property type="entry name" value="HisZ"/>
</dbReference>
<evidence type="ECO:0000256" key="1">
    <source>
        <dbReference type="ARBA" id="ARBA00004496"/>
    </source>
</evidence>
<dbReference type="GO" id="GO:0004821">
    <property type="term" value="F:histidine-tRNA ligase activity"/>
    <property type="evidence" value="ECO:0007669"/>
    <property type="project" value="TreeGrafter"/>
</dbReference>
<reference evidence="12" key="1">
    <citation type="submission" date="2020-10" db="EMBL/GenBank/DDBJ databases">
        <authorList>
            <person name="Gilroy R."/>
        </authorList>
    </citation>
    <scope>NUCLEOTIDE SEQUENCE</scope>
    <source>
        <strain evidence="12">ChiSxjej1B13-7958</strain>
    </source>
</reference>
<dbReference type="PANTHER" id="PTHR43707:SF6">
    <property type="entry name" value="ATP PHOSPHORIBOSYLTRANSFERASE REGULATORY SUBUNIT"/>
    <property type="match status" value="1"/>
</dbReference>
<dbReference type="GO" id="GO:0006427">
    <property type="term" value="P:histidyl-tRNA aminoacylation"/>
    <property type="evidence" value="ECO:0007669"/>
    <property type="project" value="TreeGrafter"/>
</dbReference>
<dbReference type="CDD" id="cd00773">
    <property type="entry name" value="HisRS-like_core"/>
    <property type="match status" value="1"/>
</dbReference>
<protein>
    <recommendedName>
        <fullName evidence="4 9">ATP phosphoribosyltransferase regulatory subunit</fullName>
    </recommendedName>
</protein>
<comment type="miscellaneous">
    <text evidence="9">This function is generally fulfilled by the C-terminal part of HisG, which is missing in some bacteria such as this one.</text>
</comment>
<comment type="similarity">
    <text evidence="3 9">Belongs to the class-II aminoacyl-tRNA synthetase family. HisZ subfamily.</text>
</comment>
<dbReference type="HAMAP" id="MF_00125">
    <property type="entry name" value="HisZ"/>
    <property type="match status" value="1"/>
</dbReference>
<evidence type="ECO:0000256" key="6">
    <source>
        <dbReference type="ARBA" id="ARBA00022605"/>
    </source>
</evidence>
<reference evidence="12" key="2">
    <citation type="journal article" date="2021" name="PeerJ">
        <title>Extensive microbial diversity within the chicken gut microbiome revealed by metagenomics and culture.</title>
        <authorList>
            <person name="Gilroy R."/>
            <person name="Ravi A."/>
            <person name="Getino M."/>
            <person name="Pursley I."/>
            <person name="Horton D.L."/>
            <person name="Alikhan N.F."/>
            <person name="Baker D."/>
            <person name="Gharbi K."/>
            <person name="Hall N."/>
            <person name="Watson M."/>
            <person name="Adriaenssens E.M."/>
            <person name="Foster-Nyarko E."/>
            <person name="Jarju S."/>
            <person name="Secka A."/>
            <person name="Antonio M."/>
            <person name="Oren A."/>
            <person name="Chaudhuri R.R."/>
            <person name="La Ragione R."/>
            <person name="Hildebrand F."/>
            <person name="Pallen M.J."/>
        </authorList>
    </citation>
    <scope>NUCLEOTIDE SEQUENCE</scope>
    <source>
        <strain evidence="12">ChiSxjej1B13-7958</strain>
    </source>
</reference>
<comment type="function">
    <text evidence="8 9">Required for the first step of histidine biosynthesis. May allow the feedback regulation of ATP phosphoribosyltransferase activity by histidine.</text>
</comment>
<evidence type="ECO:0000259" key="11">
    <source>
        <dbReference type="PROSITE" id="PS50862"/>
    </source>
</evidence>
<comment type="caution">
    <text evidence="12">The sequence shown here is derived from an EMBL/GenBank/DDBJ whole genome shotgun (WGS) entry which is preliminary data.</text>
</comment>
<sequence>MKKYSKVTPEGTKDLLFEECLINRMVEQKLSRVFVSRGFHEVVTPAMEFMDVFDPETSGIAPEIMYKMSDRRGRLVVMRPDSTMPIARLAATRLQNEEKPLRLYYTQRIYRNNPNLTGRSDEVLQSGVELLGASGKRADLEAIATAVEALSHCTPDFRLELGHAGFFRAIAAQLPISPEQREDIRSTIEAKNYAALNTLLDGLEQTRSVAAMRRLPRLFGGEEVFAEAAPLCGSEEAASMLEYLHSLYRSLVQLDLGDRLMVDLGLVQRNDYYTGVVFSAYAQDCGDAILLGGRYDNLLSRFDLPMPAIGFSVNVDAVVKLLAEQGYAPDCPKPDVLVFGPEGCEMKALLFASGVAAQGGSCETSVFETEEETIAYARRGGISRVAVVDDTVREIRLEDETGKGEAR</sequence>
<gene>
    <name evidence="9 12" type="primary">hisZ</name>
    <name evidence="12" type="ORF">IAB89_04150</name>
</gene>
<organism evidence="12 13">
    <name type="scientific">Candidatus Caccousia avicola</name>
    <dbReference type="NCBI Taxonomy" id="2840721"/>
    <lineage>
        <taxon>Bacteria</taxon>
        <taxon>Bacillati</taxon>
        <taxon>Bacillota</taxon>
        <taxon>Clostridia</taxon>
        <taxon>Eubacteriales</taxon>
        <taxon>Oscillospiraceae</taxon>
        <taxon>Oscillospiraceae incertae sedis</taxon>
        <taxon>Candidatus Caccousia</taxon>
    </lineage>
</organism>
<dbReference type="PIRSF" id="PIRSF001549">
    <property type="entry name" value="His-tRNA_synth"/>
    <property type="match status" value="1"/>
</dbReference>
<evidence type="ECO:0000313" key="12">
    <source>
        <dbReference type="EMBL" id="HIR46842.1"/>
    </source>
</evidence>
<dbReference type="InterPro" id="IPR041715">
    <property type="entry name" value="HisRS-like_core"/>
</dbReference>
<dbReference type="InterPro" id="IPR045864">
    <property type="entry name" value="aa-tRNA-synth_II/BPL/LPL"/>
</dbReference>
<dbReference type="AlphaFoldDB" id="A0A9D1ALM0"/>
<evidence type="ECO:0000256" key="3">
    <source>
        <dbReference type="ARBA" id="ARBA00005539"/>
    </source>
</evidence>
<evidence type="ECO:0000256" key="2">
    <source>
        <dbReference type="ARBA" id="ARBA00004667"/>
    </source>
</evidence>
<dbReference type="NCBIfam" id="TIGR00443">
    <property type="entry name" value="hisZ_biosyn_reg"/>
    <property type="match status" value="1"/>
</dbReference>
<comment type="pathway">
    <text evidence="2 9">Amino-acid biosynthesis; L-histidine biosynthesis; L-histidine from 5-phospho-alpha-D-ribose 1-diphosphate: step 1/9.</text>
</comment>
<keyword evidence="5 9" id="KW-0963">Cytoplasm</keyword>
<keyword evidence="12" id="KW-0808">Transferase</keyword>
<dbReference type="GO" id="GO:0140096">
    <property type="term" value="F:catalytic activity, acting on a protein"/>
    <property type="evidence" value="ECO:0007669"/>
    <property type="project" value="UniProtKB-ARBA"/>
</dbReference>
<dbReference type="SUPFAM" id="SSF55681">
    <property type="entry name" value="Class II aaRS and biotin synthetases"/>
    <property type="match status" value="1"/>
</dbReference>
<dbReference type="GO" id="GO:0005737">
    <property type="term" value="C:cytoplasm"/>
    <property type="evidence" value="ECO:0007669"/>
    <property type="project" value="UniProtKB-SubCell"/>
</dbReference>
<evidence type="ECO:0000313" key="13">
    <source>
        <dbReference type="Proteomes" id="UP000824242"/>
    </source>
</evidence>
<evidence type="ECO:0000256" key="8">
    <source>
        <dbReference type="ARBA" id="ARBA00025246"/>
    </source>
</evidence>
<evidence type="ECO:0000256" key="5">
    <source>
        <dbReference type="ARBA" id="ARBA00022490"/>
    </source>
</evidence>
<comment type="subcellular location">
    <subcellularLocation>
        <location evidence="1 9">Cytoplasm</location>
    </subcellularLocation>
</comment>
<keyword evidence="12" id="KW-0328">Glycosyltransferase</keyword>
<dbReference type="InterPro" id="IPR006195">
    <property type="entry name" value="aa-tRNA-synth_II"/>
</dbReference>
<dbReference type="PANTHER" id="PTHR43707">
    <property type="entry name" value="HISTIDYL-TRNA SYNTHETASE"/>
    <property type="match status" value="1"/>
</dbReference>
<evidence type="ECO:0000256" key="4">
    <source>
        <dbReference type="ARBA" id="ARBA00020397"/>
    </source>
</evidence>